<keyword evidence="3" id="KW-1185">Reference proteome</keyword>
<dbReference type="Pfam" id="PF15296">
    <property type="entry name" value="Codanin-1_C"/>
    <property type="match status" value="1"/>
</dbReference>
<reference evidence="2 3" key="1">
    <citation type="submission" date="2024-05" db="EMBL/GenBank/DDBJ databases">
        <title>Genetic variation in Jamaican populations of the coffee berry borer (Hypothenemus hampei).</title>
        <authorList>
            <person name="Errbii M."/>
            <person name="Myrie A."/>
        </authorList>
    </citation>
    <scope>NUCLEOTIDE SEQUENCE [LARGE SCALE GENOMIC DNA]</scope>
    <source>
        <strain evidence="2">JA-Hopewell-2020-01-JO</strain>
        <tissue evidence="2">Whole body</tissue>
    </source>
</reference>
<protein>
    <recommendedName>
        <fullName evidence="1">Codanin-1 C-terminal domain-containing protein</fullName>
    </recommendedName>
</protein>
<evidence type="ECO:0000259" key="1">
    <source>
        <dbReference type="Pfam" id="PF15296"/>
    </source>
</evidence>
<accession>A0ABD1EV14</accession>
<proteinExistence type="predicted"/>
<dbReference type="AlphaFoldDB" id="A0ABD1EV14"/>
<dbReference type="PANTHER" id="PTHR28678:SF1">
    <property type="entry name" value="CODANIN-1"/>
    <property type="match status" value="1"/>
</dbReference>
<comment type="caution">
    <text evidence="2">The sequence shown here is derived from an EMBL/GenBank/DDBJ whole genome shotgun (WGS) entry which is preliminary data.</text>
</comment>
<dbReference type="InterPro" id="IPR028171">
    <property type="entry name" value="Codanin-1_C"/>
</dbReference>
<dbReference type="Proteomes" id="UP001566132">
    <property type="component" value="Unassembled WGS sequence"/>
</dbReference>
<sequence length="1202" mass="138760">MASLLLNKVINEEIPSTLLINWVLGSESSKNKDFQEITEFNVSQIDFITHFLNFIHETVPSNTVSSEDTNNKLNTPKKIDEKIDQRPRTDKPLKTSLFTTPRTELKSLNIKTEKTGNFCTPKAPENTVKKHGDSYFSPISPLYGQIESNTTVRSVDTKSSDKYTLCLGDFIVNSTRNSKKKKVNHETSRRIKPTSLCKTSDYNNDFRRTENSFNFENVAEIAKSTANEQRNFLVKEREKVILKKDVIQGACFLKKRSSLSKGDDIKPTTSCVTFKNSINSVVNIYRTILDHHLVLNITSEIYFLISLILTQQTDQNGNKQTVDCDLGVEALELQDIPMENCQISENLIMENAELFKTIHNVVYFAVKSLESQEKIIRLYDKTTLRLLAENDRIKEFSLVFANKLAKFANTKLEKPCYELVSSSLHQNVCFNPDTDIKGNFPDQTSFLAFKQQRDLFYDILRIWETQHLTAGWNFSLKLGGKIRSLFTFNCCSTNLIYLSRLFKNQLLNSCAKGPNEKGLSDNTALPSFAIDADKLSRLTDRLVTKHTTNGINSLPIFSGYQEFFKEFIEVSANYIFCRHLCDCLISSIIELNNTQISGDDLHERENTVDLNARKLYTNCVRNLRLLAKFLGFIESLPYKTNNNDKLIDIQMEMRQEIHPVLDIKSLLLSAIQNQNMILIIPWLTKYLAMLDYTTLRLPYYTTVIWMLFDIYHNYAYSEVEYNVALVQLSLGWLFELPHFPESEFFNFCSSRLGIKDRINGVKSSNVKHYMDSMAIVDQNILYLYCPFLQEIKKLLSDTSCGNKMTAKYITPLTAVETNSETIRKKLKEELEEAFLGGQPSSVRKTIEFISERLASITVKHICNDLMPKANIEVLSEFRKVVLLPFAETDLYKKKIYLQEQAARFAETNMNKFLEKCEETLENIVNGKVSCLIKNLMPLDSLEETENVCIEITKKKCKERVTEWMRGHITSFAFTKELEREILKEIMKGKKPKIKSPFELPPNGKDCTHNEDTLSSVHVLDNLRESSCKILENVDVSADYVEQLLQQTYRTLTERNDINECMVFHICTTAFDYYLLLVTKYPTMFTEPLDLESMFLKIWAVHPQADLTFKNLFCSRNVKILGCQEEAWNLYAKLISLLLKKKIIEFDNLESQCTGFYNKNWDSTVLKNYSTFLKRLVRYCSSDISEHKFQFLLDFLSDFCLDL</sequence>
<dbReference type="InterPro" id="IPR040031">
    <property type="entry name" value="Codanin-1"/>
</dbReference>
<feature type="domain" description="Codanin-1 C-terminal" evidence="1">
    <location>
        <begin position="771"/>
        <end position="873"/>
    </location>
</feature>
<dbReference type="PANTHER" id="PTHR28678">
    <property type="entry name" value="CODANIN-1"/>
    <property type="match status" value="1"/>
</dbReference>
<organism evidence="2 3">
    <name type="scientific">Hypothenemus hampei</name>
    <name type="common">Coffee berry borer</name>
    <dbReference type="NCBI Taxonomy" id="57062"/>
    <lineage>
        <taxon>Eukaryota</taxon>
        <taxon>Metazoa</taxon>
        <taxon>Ecdysozoa</taxon>
        <taxon>Arthropoda</taxon>
        <taxon>Hexapoda</taxon>
        <taxon>Insecta</taxon>
        <taxon>Pterygota</taxon>
        <taxon>Neoptera</taxon>
        <taxon>Endopterygota</taxon>
        <taxon>Coleoptera</taxon>
        <taxon>Polyphaga</taxon>
        <taxon>Cucujiformia</taxon>
        <taxon>Curculionidae</taxon>
        <taxon>Scolytinae</taxon>
        <taxon>Hypothenemus</taxon>
    </lineage>
</organism>
<evidence type="ECO:0000313" key="2">
    <source>
        <dbReference type="EMBL" id="KAL1502555.1"/>
    </source>
</evidence>
<gene>
    <name evidence="2" type="ORF">ABEB36_007680</name>
</gene>
<dbReference type="EMBL" id="JBDJPC010000005">
    <property type="protein sequence ID" value="KAL1502555.1"/>
    <property type="molecule type" value="Genomic_DNA"/>
</dbReference>
<evidence type="ECO:0000313" key="3">
    <source>
        <dbReference type="Proteomes" id="UP001566132"/>
    </source>
</evidence>
<name>A0ABD1EV14_HYPHA</name>